<dbReference type="AlphaFoldDB" id="A0A4R3KV83"/>
<dbReference type="EMBL" id="SMAD01000004">
    <property type="protein sequence ID" value="TCS87767.1"/>
    <property type="molecule type" value="Genomic_DNA"/>
</dbReference>
<proteinExistence type="predicted"/>
<keyword evidence="2" id="KW-1185">Reference proteome</keyword>
<reference evidence="1 2" key="1">
    <citation type="submission" date="2019-03" db="EMBL/GenBank/DDBJ databases">
        <title>Genomic Encyclopedia of Type Strains, Phase IV (KMG-IV): sequencing the most valuable type-strain genomes for metagenomic binning, comparative biology and taxonomic classification.</title>
        <authorList>
            <person name="Goeker M."/>
        </authorList>
    </citation>
    <scope>NUCLEOTIDE SEQUENCE [LARGE SCALE GENOMIC DNA]</scope>
    <source>
        <strain evidence="1 2">DSM 21100</strain>
    </source>
</reference>
<accession>A0A4R3KV83</accession>
<protein>
    <submittedName>
        <fullName evidence="1">Uncharacterized protein</fullName>
    </submittedName>
</protein>
<name>A0A4R3KV83_9SPHI</name>
<comment type="caution">
    <text evidence="1">The sequence shown here is derived from an EMBL/GenBank/DDBJ whole genome shotgun (WGS) entry which is preliminary data.</text>
</comment>
<gene>
    <name evidence="1" type="ORF">EDD80_104114</name>
</gene>
<organism evidence="1 2">
    <name type="scientific">Anseongella ginsenosidimutans</name>
    <dbReference type="NCBI Taxonomy" id="496056"/>
    <lineage>
        <taxon>Bacteria</taxon>
        <taxon>Pseudomonadati</taxon>
        <taxon>Bacteroidota</taxon>
        <taxon>Sphingobacteriia</taxon>
        <taxon>Sphingobacteriales</taxon>
        <taxon>Sphingobacteriaceae</taxon>
        <taxon>Anseongella</taxon>
    </lineage>
</organism>
<sequence>MLRPVLFLFFLPVCMFIFPQGLLAQESDANERPFLVPFRVEGKWGMMDTLGNEVKAPGFCKHIDVRDDFSYYVITGLSDTPACWLMDSRTGDRINLGVLRSAAPLLEIDNTLFYQFEKDNKIVIASPNSRKKYVLDARYREISAFRIYDREGEREALFLVAYDKDSTGSILSASGNFKKVKQVPPFRRMELVSRIAAEDDPRASFPVGFAVETLNQGTENGTNWNARLFDFRLVDMGTVPVTDSALTVMFGITMVTQDNALVRISPGGGIIKNGLDGDQSIKLNQEFAIKWTHKKTVTSAFNYVYYLVHKQANNNLRELVSNKDARFDWVSDRGEKLISIWFKEGENRFKAYFDYNGAALPKHKLMIPAKYYKGEEMQPYLLR</sequence>
<dbReference type="Proteomes" id="UP000295807">
    <property type="component" value="Unassembled WGS sequence"/>
</dbReference>
<dbReference type="RefSeq" id="WP_132128855.1">
    <property type="nucleotide sequence ID" value="NZ_CP042432.1"/>
</dbReference>
<evidence type="ECO:0000313" key="2">
    <source>
        <dbReference type="Proteomes" id="UP000295807"/>
    </source>
</evidence>
<evidence type="ECO:0000313" key="1">
    <source>
        <dbReference type="EMBL" id="TCS87767.1"/>
    </source>
</evidence>